<evidence type="ECO:0000256" key="6">
    <source>
        <dbReference type="ARBA" id="ARBA00022989"/>
    </source>
</evidence>
<keyword evidence="6 9" id="KW-1133">Transmembrane helix</keyword>
<keyword evidence="7" id="KW-0762">Sugar transport</keyword>
<protein>
    <recommendedName>
        <fullName evidence="9">Transport permease protein</fullName>
    </recommendedName>
</protein>
<evidence type="ECO:0000256" key="5">
    <source>
        <dbReference type="ARBA" id="ARBA00022692"/>
    </source>
</evidence>
<feature type="transmembrane region" description="Helical" evidence="9">
    <location>
        <begin position="113"/>
        <end position="134"/>
    </location>
</feature>
<feature type="domain" description="ABC transmembrane type-2" evidence="10">
    <location>
        <begin position="31"/>
        <end position="252"/>
    </location>
</feature>
<reference evidence="11 12" key="1">
    <citation type="submission" date="2017-07" db="EMBL/GenBank/DDBJ databases">
        <title>Thauera sp. KNDSS-Mac4 genome sequence and assembly.</title>
        <authorList>
            <person name="Mayilraj S."/>
        </authorList>
    </citation>
    <scope>NUCLEOTIDE SEQUENCE [LARGE SCALE GENOMIC DNA]</scope>
    <source>
        <strain evidence="11 12">KNDSS-Mac4</strain>
    </source>
</reference>
<name>A0A235F374_9RHOO</name>
<dbReference type="GO" id="GO:0015774">
    <property type="term" value="P:polysaccharide transport"/>
    <property type="evidence" value="ECO:0007669"/>
    <property type="project" value="UniProtKB-KW"/>
</dbReference>
<feature type="transmembrane region" description="Helical" evidence="9">
    <location>
        <begin position="230"/>
        <end position="249"/>
    </location>
</feature>
<dbReference type="PANTHER" id="PTHR30413">
    <property type="entry name" value="INNER MEMBRANE TRANSPORT PERMEASE"/>
    <property type="match status" value="1"/>
</dbReference>
<keyword evidence="8 9" id="KW-0472">Membrane</keyword>
<comment type="similarity">
    <text evidence="2 9">Belongs to the ABC-2 integral membrane protein family.</text>
</comment>
<evidence type="ECO:0000256" key="8">
    <source>
        <dbReference type="ARBA" id="ARBA00023136"/>
    </source>
</evidence>
<evidence type="ECO:0000256" key="2">
    <source>
        <dbReference type="ARBA" id="ARBA00007783"/>
    </source>
</evidence>
<evidence type="ECO:0000256" key="7">
    <source>
        <dbReference type="ARBA" id="ARBA00023047"/>
    </source>
</evidence>
<evidence type="ECO:0000256" key="4">
    <source>
        <dbReference type="ARBA" id="ARBA00022475"/>
    </source>
</evidence>
<dbReference type="PROSITE" id="PS51012">
    <property type="entry name" value="ABC_TM2"/>
    <property type="match status" value="1"/>
</dbReference>
<keyword evidence="3 9" id="KW-0813">Transport</keyword>
<evidence type="ECO:0000256" key="1">
    <source>
        <dbReference type="ARBA" id="ARBA00004651"/>
    </source>
</evidence>
<dbReference type="PANTHER" id="PTHR30413:SF10">
    <property type="entry name" value="CAPSULE POLYSACCHARIDE EXPORT INNER-MEMBRANE PROTEIN CTRC"/>
    <property type="match status" value="1"/>
</dbReference>
<feature type="transmembrane region" description="Helical" evidence="9">
    <location>
        <begin position="146"/>
        <end position="167"/>
    </location>
</feature>
<comment type="subcellular location">
    <subcellularLocation>
        <location evidence="9">Cell inner membrane</location>
        <topology evidence="9">Multi-pass membrane protein</topology>
    </subcellularLocation>
    <subcellularLocation>
        <location evidence="1">Cell membrane</location>
        <topology evidence="1">Multi-pass membrane protein</topology>
    </subcellularLocation>
</comment>
<dbReference type="RefSeq" id="WP_094266540.1">
    <property type="nucleotide sequence ID" value="NZ_NOIH01000002.1"/>
</dbReference>
<dbReference type="GO" id="GO:0005886">
    <property type="term" value="C:plasma membrane"/>
    <property type="evidence" value="ECO:0007669"/>
    <property type="project" value="UniProtKB-SubCell"/>
</dbReference>
<feature type="transmembrane region" description="Helical" evidence="9">
    <location>
        <begin position="37"/>
        <end position="55"/>
    </location>
</feature>
<proteinExistence type="inferred from homology"/>
<dbReference type="GO" id="GO:0015920">
    <property type="term" value="P:lipopolysaccharide transport"/>
    <property type="evidence" value="ECO:0007669"/>
    <property type="project" value="TreeGrafter"/>
</dbReference>
<feature type="transmembrane region" description="Helical" evidence="9">
    <location>
        <begin position="67"/>
        <end position="93"/>
    </location>
</feature>
<gene>
    <name evidence="11" type="ORF">CGK74_00735</name>
</gene>
<evidence type="ECO:0000256" key="9">
    <source>
        <dbReference type="RuleBase" id="RU361157"/>
    </source>
</evidence>
<evidence type="ECO:0000256" key="3">
    <source>
        <dbReference type="ARBA" id="ARBA00022448"/>
    </source>
</evidence>
<feature type="transmembrane region" description="Helical" evidence="9">
    <location>
        <begin position="173"/>
        <end position="192"/>
    </location>
</feature>
<sequence length="260" mass="29508">MKAAFELWKYRRTLFATAWSDIRGKYRGTFLGMGWSILYPIVFLILYAVVYLFIFKIRLPNYTPFEYILLIFSGLIPFLGFSESLSTGVGSVLANRGLIRNTMFPIELVPVKAVLASSVTMIVGLSILLPILWLRGTILPSQALIPLLLVLQLVFTIGLIWLLSALNVFFQDIGQMTGVMILFLMLVSPIAYTQDMIPAALMPLMYPNPLFYMIMLYRDTIILGEIPLDLLGIFTLISLTTFFSGYYVFNRLKSLFADYV</sequence>
<dbReference type="GO" id="GO:0140359">
    <property type="term" value="F:ABC-type transporter activity"/>
    <property type="evidence" value="ECO:0007669"/>
    <property type="project" value="InterPro"/>
</dbReference>
<keyword evidence="4 9" id="KW-1003">Cell membrane</keyword>
<dbReference type="InterPro" id="IPR047817">
    <property type="entry name" value="ABC2_TM_bact-type"/>
</dbReference>
<evidence type="ECO:0000259" key="10">
    <source>
        <dbReference type="PROSITE" id="PS51012"/>
    </source>
</evidence>
<keyword evidence="5 9" id="KW-0812">Transmembrane</keyword>
<dbReference type="Proteomes" id="UP000215181">
    <property type="component" value="Unassembled WGS sequence"/>
</dbReference>
<accession>A0A235F374</accession>
<evidence type="ECO:0000313" key="11">
    <source>
        <dbReference type="EMBL" id="OYD55709.1"/>
    </source>
</evidence>
<keyword evidence="12" id="KW-1185">Reference proteome</keyword>
<dbReference type="AlphaFoldDB" id="A0A235F374"/>
<dbReference type="OrthoDB" id="9786910at2"/>
<dbReference type="EMBL" id="NOIH01000002">
    <property type="protein sequence ID" value="OYD55709.1"/>
    <property type="molecule type" value="Genomic_DNA"/>
</dbReference>
<dbReference type="Pfam" id="PF01061">
    <property type="entry name" value="ABC2_membrane"/>
    <property type="match status" value="1"/>
</dbReference>
<keyword evidence="7" id="KW-0625">Polysaccharide transport</keyword>
<comment type="caution">
    <text evidence="11">The sequence shown here is derived from an EMBL/GenBank/DDBJ whole genome shotgun (WGS) entry which is preliminary data.</text>
</comment>
<evidence type="ECO:0000313" key="12">
    <source>
        <dbReference type="Proteomes" id="UP000215181"/>
    </source>
</evidence>
<dbReference type="InterPro" id="IPR013525">
    <property type="entry name" value="ABC2_TM"/>
</dbReference>
<organism evidence="11 12">
    <name type="scientific">Thauera propionica</name>
    <dbReference type="NCBI Taxonomy" id="2019431"/>
    <lineage>
        <taxon>Bacteria</taxon>
        <taxon>Pseudomonadati</taxon>
        <taxon>Pseudomonadota</taxon>
        <taxon>Betaproteobacteria</taxon>
        <taxon>Rhodocyclales</taxon>
        <taxon>Zoogloeaceae</taxon>
        <taxon>Thauera</taxon>
    </lineage>
</organism>